<dbReference type="InterPro" id="IPR036390">
    <property type="entry name" value="WH_DNA-bd_sf"/>
</dbReference>
<dbReference type="OMA" id="WMLAYNE"/>
<evidence type="ECO:0000256" key="1">
    <source>
        <dbReference type="SAM" id="MobiDB-lite"/>
    </source>
</evidence>
<dbReference type="SMART" id="SM00753">
    <property type="entry name" value="PAM"/>
    <property type="match status" value="1"/>
</dbReference>
<sequence>MSDAEHGWDDDDDDGFDDGGDGDWGDFEDIEEDQQGGVGEDDVLVQIDNLFYEAEDNRRKAPAAALEQFERCLAMEKKAGPTFIKRFKALEHIVSLNLVLGRTTEMIRRFEELMTMSTDMQVTSNDRSAAINSILNAVAESGNPEFIVELFTVARNQLKKLPNQERLYFTISIKLCRNLLEQGDLDRVEDLLRELHRLCQLPDGQDDRSKGSELLEVYALKVQYLAAQGDSVQLKELFVKTKDLSAEIKDPRSMSIIQECWGKSYASEGLWDQAYTEFWDAFLQYQQIGHERARSCLKYVVMANMLSSGRMNPFDATEAKVYQRDPEIEAFMSLRDAFDNIDIQKFQSLLRTDYKQIVSDSFIEKNVDSLLYELRSRALVRIIKPYRRLNLSTLAAKLDSTVEAVEDLAVQLILDGSVHGRIDQVHGWLDLSHSAVEVRFEPLSRWASNLRAISDAVANATSITTAPPVSQHHLWGP</sequence>
<dbReference type="PROSITE" id="PS50250">
    <property type="entry name" value="PCI"/>
    <property type="match status" value="1"/>
</dbReference>
<dbReference type="Gene3D" id="1.25.40.570">
    <property type="match status" value="1"/>
</dbReference>
<evidence type="ECO:0000313" key="6">
    <source>
        <dbReference type="Proteomes" id="UP000290189"/>
    </source>
</evidence>
<keyword evidence="4" id="KW-0496">Mitochondrion</keyword>
<keyword evidence="5" id="KW-1185">Reference proteome</keyword>
<dbReference type="Pfam" id="PF01399">
    <property type="entry name" value="PCI"/>
    <property type="match status" value="1"/>
</dbReference>
<reference evidence="3 5" key="1">
    <citation type="submission" date="2015-02" db="EMBL/GenBank/DDBJ databases">
        <authorList>
            <person name="Chooi Y.-H."/>
        </authorList>
    </citation>
    <scope>NUCLEOTIDE SEQUENCE [LARGE SCALE GENOMIC DNA]</scope>
    <source>
        <strain evidence="3">E3</strain>
    </source>
</reference>
<geneLocation type="mitochondrion" evidence="4"/>
<feature type="domain" description="PCI" evidence="2">
    <location>
        <begin position="274"/>
        <end position="436"/>
    </location>
</feature>
<dbReference type="InterPro" id="IPR000717">
    <property type="entry name" value="PCI_dom"/>
</dbReference>
<evidence type="ECO:0000259" key="2">
    <source>
        <dbReference type="PROSITE" id="PS50250"/>
    </source>
</evidence>
<dbReference type="InterPro" id="IPR050871">
    <property type="entry name" value="26S_Proteasome/COP9_Components"/>
</dbReference>
<evidence type="ECO:0000313" key="3">
    <source>
        <dbReference type="EMBL" id="CEO95030.1"/>
    </source>
</evidence>
<dbReference type="OrthoDB" id="194139at2759"/>
<dbReference type="PANTHER" id="PTHR10678">
    <property type="entry name" value="26S PROTEASOME NON-ATPASE REGULATORY SUBUNIT 11/COP9 SIGNALOSOME COMPLEX SUBUNIT 2"/>
    <property type="match status" value="1"/>
</dbReference>
<dbReference type="SUPFAM" id="SSF46785">
    <property type="entry name" value="Winged helix' DNA-binding domain"/>
    <property type="match status" value="1"/>
</dbReference>
<accession>A0A0G4IIT1</accession>
<dbReference type="Proteomes" id="UP000039324">
    <property type="component" value="Unassembled WGS sequence"/>
</dbReference>
<feature type="region of interest" description="Disordered" evidence="1">
    <location>
        <begin position="1"/>
        <end position="39"/>
    </location>
</feature>
<name>A0A0G4IIT1_PLABS</name>
<evidence type="ECO:0000313" key="4">
    <source>
        <dbReference type="EMBL" id="SPQ94358.1"/>
    </source>
</evidence>
<dbReference type="AlphaFoldDB" id="A0A0G4IIT1"/>
<evidence type="ECO:0000313" key="5">
    <source>
        <dbReference type="Proteomes" id="UP000039324"/>
    </source>
</evidence>
<feature type="compositionally biased region" description="Acidic residues" evidence="1">
    <location>
        <begin position="8"/>
        <end position="39"/>
    </location>
</feature>
<organism evidence="3 5">
    <name type="scientific">Plasmodiophora brassicae</name>
    <name type="common">Clubroot disease agent</name>
    <dbReference type="NCBI Taxonomy" id="37360"/>
    <lineage>
        <taxon>Eukaryota</taxon>
        <taxon>Sar</taxon>
        <taxon>Rhizaria</taxon>
        <taxon>Endomyxa</taxon>
        <taxon>Phytomyxea</taxon>
        <taxon>Plasmodiophorida</taxon>
        <taxon>Plasmodiophoridae</taxon>
        <taxon>Plasmodiophora</taxon>
    </lineage>
</organism>
<dbReference type="EMBL" id="CDSF01000002">
    <property type="protein sequence ID" value="CEO95030.1"/>
    <property type="molecule type" value="Genomic_DNA"/>
</dbReference>
<proteinExistence type="predicted"/>
<protein>
    <recommendedName>
        <fullName evidence="2">PCI domain-containing protein</fullName>
    </recommendedName>
</protein>
<dbReference type="EMBL" id="OVEO01000002">
    <property type="protein sequence ID" value="SPQ94358.1"/>
    <property type="molecule type" value="Genomic_DNA"/>
</dbReference>
<reference evidence="4 6" key="2">
    <citation type="submission" date="2018-03" db="EMBL/GenBank/DDBJ databases">
        <authorList>
            <person name="Fogelqvist J."/>
        </authorList>
    </citation>
    <scope>NUCLEOTIDE SEQUENCE [LARGE SCALE GENOMIC DNA]</scope>
</reference>
<dbReference type="SMART" id="SM00088">
    <property type="entry name" value="PINT"/>
    <property type="match status" value="1"/>
</dbReference>
<dbReference type="Proteomes" id="UP000290189">
    <property type="component" value="Unassembled WGS sequence"/>
</dbReference>
<gene>
    <name evidence="3" type="ORF">PBRA_003843</name>
    <name evidence="4" type="ORF">PLBR_LOCUS1573</name>
</gene>
<dbReference type="STRING" id="37360.A0A0G4IIT1"/>